<dbReference type="EMBL" id="JBHSQQ010000113">
    <property type="protein sequence ID" value="MFC5943451.1"/>
    <property type="molecule type" value="Genomic_DNA"/>
</dbReference>
<protein>
    <submittedName>
        <fullName evidence="1">Uncharacterized protein</fullName>
    </submittedName>
</protein>
<sequence>MGTFDPAKGWVQVAKLLTEVVSRLDQQHIEHLVWVLCEVVSRAGHPEKRDAIRRHLMEDK</sequence>
<dbReference type="Proteomes" id="UP001596207">
    <property type="component" value="Unassembled WGS sequence"/>
</dbReference>
<gene>
    <name evidence="1" type="ORF">ACFPZ4_18415</name>
</gene>
<reference evidence="2" key="1">
    <citation type="journal article" date="2019" name="Int. J. Syst. Evol. Microbiol.">
        <title>The Global Catalogue of Microorganisms (GCM) 10K type strain sequencing project: providing services to taxonomists for standard genome sequencing and annotation.</title>
        <authorList>
            <consortium name="The Broad Institute Genomics Platform"/>
            <consortium name="The Broad Institute Genome Sequencing Center for Infectious Disease"/>
            <person name="Wu L."/>
            <person name="Ma J."/>
        </authorList>
    </citation>
    <scope>NUCLEOTIDE SEQUENCE [LARGE SCALE GENOMIC DNA]</scope>
    <source>
        <strain evidence="2">CGMCC 4.7173</strain>
    </source>
</reference>
<evidence type="ECO:0000313" key="1">
    <source>
        <dbReference type="EMBL" id="MFC5943451.1"/>
    </source>
</evidence>
<accession>A0ABW1HSX8</accession>
<dbReference type="RefSeq" id="WP_353901876.1">
    <property type="nucleotide sequence ID" value="NZ_CP158970.1"/>
</dbReference>
<comment type="caution">
    <text evidence="1">The sequence shown here is derived from an EMBL/GenBank/DDBJ whole genome shotgun (WGS) entry which is preliminary data.</text>
</comment>
<evidence type="ECO:0000313" key="2">
    <source>
        <dbReference type="Proteomes" id="UP001596207"/>
    </source>
</evidence>
<name>A0ABW1HSX8_9ACTN</name>
<keyword evidence="2" id="KW-1185">Reference proteome</keyword>
<proteinExistence type="predicted"/>
<organism evidence="1 2">
    <name type="scientific">Micromonospora harpali</name>
    <dbReference type="NCBI Taxonomy" id="1490225"/>
    <lineage>
        <taxon>Bacteria</taxon>
        <taxon>Bacillati</taxon>
        <taxon>Actinomycetota</taxon>
        <taxon>Actinomycetes</taxon>
        <taxon>Micromonosporales</taxon>
        <taxon>Micromonosporaceae</taxon>
        <taxon>Micromonospora</taxon>
    </lineage>
</organism>